<dbReference type="InterPro" id="IPR023606">
    <property type="entry name" value="CoA-Trfase_III_dom_1_sf"/>
</dbReference>
<dbReference type="InParanoid" id="K5WTG9"/>
<dbReference type="OMA" id="VVIDPFR"/>
<sequence>MALAGIKVIEFAGLAPGPFAGLVLADNGASVTRIDRPNAGSADVLTRGKRSIIVDSKTLSGRDLLRNLIASADVVIDPFRPGVMEKLGLGPEIFFGNDRTKGLNERLIYARIVGFPRTGPHRDMAGHDINYIALSGALAMMPPGPSGAPRFPMNILADFAGGGLMCALGVLLALIERGRSGRGQVVNADMVHGARFVSTFVLLHHVLPASPIFGKGKPGTNMLDGGAPFYSVYTCKGGGFMTVGCLEPQFFKAFIDKFNKALPHGFDFEDGWRPTPNAQADTREWPKMRSYFEKGFLTNTREYWTDVFHGTDACAVPVLMPPEAAAALESSPMPEFHPRVVRHNGHDQYPPSSHKHLDTSKIILQPGLHTEELLTEAGLSDREIKKLALEGALGKEAQKTARSNVKL</sequence>
<dbReference type="InterPro" id="IPR003673">
    <property type="entry name" value="CoA-Trfase_fam_III"/>
</dbReference>
<dbReference type="PANTHER" id="PTHR48228:SF5">
    <property type="entry name" value="ALPHA-METHYLACYL-COA RACEMASE"/>
    <property type="match status" value="1"/>
</dbReference>
<dbReference type="Gene3D" id="3.30.1540.10">
    <property type="entry name" value="formyl-coa transferase, domain 3"/>
    <property type="match status" value="1"/>
</dbReference>
<keyword evidence="3" id="KW-1185">Reference proteome</keyword>
<dbReference type="InterPro" id="IPR050509">
    <property type="entry name" value="CoA-transferase_III"/>
</dbReference>
<dbReference type="SUPFAM" id="SSF89796">
    <property type="entry name" value="CoA-transferase family III (CaiB/BaiF)"/>
    <property type="match status" value="1"/>
</dbReference>
<dbReference type="Pfam" id="PF02515">
    <property type="entry name" value="CoA_transf_3"/>
    <property type="match status" value="1"/>
</dbReference>
<dbReference type="GO" id="GO:0003824">
    <property type="term" value="F:catalytic activity"/>
    <property type="evidence" value="ECO:0007669"/>
    <property type="project" value="InterPro"/>
</dbReference>
<dbReference type="AlphaFoldDB" id="K5WTG9"/>
<dbReference type="KEGG" id="abp:AGABI1DRAFT107205"/>
<evidence type="ECO:0008006" key="4">
    <source>
        <dbReference type="Google" id="ProtNLM"/>
    </source>
</evidence>
<dbReference type="Proteomes" id="UP000008493">
    <property type="component" value="Unassembled WGS sequence"/>
</dbReference>
<dbReference type="InterPro" id="IPR044855">
    <property type="entry name" value="CoA-Trfase_III_dom3_sf"/>
</dbReference>
<evidence type="ECO:0000313" key="3">
    <source>
        <dbReference type="Proteomes" id="UP000008493"/>
    </source>
</evidence>
<dbReference type="GeneID" id="18822370"/>
<organism evidence="2 3">
    <name type="scientific">Agaricus bisporus var. burnettii (strain JB137-S8 / ATCC MYA-4627 / FGSC 10392)</name>
    <name type="common">White button mushroom</name>
    <dbReference type="NCBI Taxonomy" id="597362"/>
    <lineage>
        <taxon>Eukaryota</taxon>
        <taxon>Fungi</taxon>
        <taxon>Dikarya</taxon>
        <taxon>Basidiomycota</taxon>
        <taxon>Agaricomycotina</taxon>
        <taxon>Agaricomycetes</taxon>
        <taxon>Agaricomycetidae</taxon>
        <taxon>Agaricales</taxon>
        <taxon>Agaricineae</taxon>
        <taxon>Agaricaceae</taxon>
        <taxon>Agaricus</taxon>
    </lineage>
</organism>
<name>K5WTG9_AGABU</name>
<dbReference type="Gene3D" id="3.40.50.10540">
    <property type="entry name" value="Crotonobetainyl-coa:carnitine coa-transferase, domain 1"/>
    <property type="match status" value="1"/>
</dbReference>
<evidence type="ECO:0000313" key="2">
    <source>
        <dbReference type="EMBL" id="EKM78706.1"/>
    </source>
</evidence>
<dbReference type="OrthoDB" id="16747at2759"/>
<gene>
    <name evidence="2" type="ORF">AGABI1DRAFT_107205</name>
</gene>
<protein>
    <recommendedName>
        <fullName evidence="4">CoA-transferase family III</fullName>
    </recommendedName>
</protein>
<dbReference type="PANTHER" id="PTHR48228">
    <property type="entry name" value="SUCCINYL-COA--D-CITRAMALATE COA-TRANSFERASE"/>
    <property type="match status" value="1"/>
</dbReference>
<dbReference type="eggNOG" id="KOG3957">
    <property type="taxonomic scope" value="Eukaryota"/>
</dbReference>
<dbReference type="RefSeq" id="XP_007330533.1">
    <property type="nucleotide sequence ID" value="XM_007330471.1"/>
</dbReference>
<accession>K5WTG9</accession>
<dbReference type="HOGENOM" id="CLU_033975_5_0_1"/>
<evidence type="ECO:0000256" key="1">
    <source>
        <dbReference type="ARBA" id="ARBA00008383"/>
    </source>
</evidence>
<comment type="similarity">
    <text evidence="1">Belongs to the CoA-transferase III family.</text>
</comment>
<proteinExistence type="inferred from homology"/>
<dbReference type="STRING" id="597362.K5WTG9"/>
<reference evidence="3" key="1">
    <citation type="journal article" date="2012" name="Proc. Natl. Acad. Sci. U.S.A.">
        <title>Genome sequence of the button mushroom Agaricus bisporus reveals mechanisms governing adaptation to a humic-rich ecological niche.</title>
        <authorList>
            <person name="Morin E."/>
            <person name="Kohler A."/>
            <person name="Baker A.R."/>
            <person name="Foulongne-Oriol M."/>
            <person name="Lombard V."/>
            <person name="Nagy L.G."/>
            <person name="Ohm R.A."/>
            <person name="Patyshakuliyeva A."/>
            <person name="Brun A."/>
            <person name="Aerts A.L."/>
            <person name="Bailey A.M."/>
            <person name="Billette C."/>
            <person name="Coutinho P.M."/>
            <person name="Deakin G."/>
            <person name="Doddapaneni H."/>
            <person name="Floudas D."/>
            <person name="Grimwood J."/>
            <person name="Hilden K."/>
            <person name="Kuees U."/>
            <person name="LaButti K.M."/>
            <person name="Lapidus A."/>
            <person name="Lindquist E.A."/>
            <person name="Lucas S.M."/>
            <person name="Murat C."/>
            <person name="Riley R.W."/>
            <person name="Salamov A.A."/>
            <person name="Schmutz J."/>
            <person name="Subramanian V."/>
            <person name="Woesten H.A.B."/>
            <person name="Xu J."/>
            <person name="Eastwood D.C."/>
            <person name="Foster G.D."/>
            <person name="Sonnenberg A.S."/>
            <person name="Cullen D."/>
            <person name="de Vries R.P."/>
            <person name="Lundell T."/>
            <person name="Hibbett D.S."/>
            <person name="Henrissat B."/>
            <person name="Burton K.S."/>
            <person name="Kerrigan R.W."/>
            <person name="Challen M.P."/>
            <person name="Grigoriev I.V."/>
            <person name="Martin F."/>
        </authorList>
    </citation>
    <scope>NUCLEOTIDE SEQUENCE [LARGE SCALE GENOMIC DNA]</scope>
    <source>
        <strain evidence="3">JB137-S8 / ATCC MYA-4627 / FGSC 10392</strain>
    </source>
</reference>
<dbReference type="EMBL" id="JH971391">
    <property type="protein sequence ID" value="EKM78706.1"/>
    <property type="molecule type" value="Genomic_DNA"/>
</dbReference>